<dbReference type="InParanoid" id="G8YII8"/>
<evidence type="ECO:0000313" key="8">
    <source>
        <dbReference type="EMBL" id="CCE80133.1"/>
    </source>
</evidence>
<name>G8YII8_PICSO</name>
<dbReference type="HOGENOM" id="CLU_120772_1_0_1"/>
<dbReference type="Proteomes" id="UP000005222">
    <property type="component" value="Chromosome G"/>
</dbReference>
<keyword evidence="10" id="KW-1185">Reference proteome</keyword>
<dbReference type="PRINTS" id="PR00392">
    <property type="entry name" value="PROFILIN"/>
</dbReference>
<dbReference type="GO" id="GO:0005856">
    <property type="term" value="C:cytoskeleton"/>
    <property type="evidence" value="ECO:0007669"/>
    <property type="project" value="UniProtKB-SubCell"/>
</dbReference>
<evidence type="ECO:0000256" key="4">
    <source>
        <dbReference type="ARBA" id="ARBA00023203"/>
    </source>
</evidence>
<evidence type="ECO:0000313" key="10">
    <source>
        <dbReference type="Proteomes" id="UP000005222"/>
    </source>
</evidence>
<keyword evidence="5 6" id="KW-0206">Cytoskeleton</keyword>
<dbReference type="CDD" id="cd00148">
    <property type="entry name" value="PROF"/>
    <property type="match status" value="1"/>
</dbReference>
<dbReference type="EMBL" id="FO082052">
    <property type="protein sequence ID" value="CCE80898.1"/>
    <property type="molecule type" value="Genomic_DNA"/>
</dbReference>
<organism evidence="8 10">
    <name type="scientific">Pichia sorbitophila (strain ATCC MYA-4447 / BCRC 22081 / CBS 7064 / NBRC 10061 / NRRL Y-12695)</name>
    <name type="common">Hybrid yeast</name>
    <dbReference type="NCBI Taxonomy" id="559304"/>
    <lineage>
        <taxon>Eukaryota</taxon>
        <taxon>Fungi</taxon>
        <taxon>Dikarya</taxon>
        <taxon>Ascomycota</taxon>
        <taxon>Saccharomycotina</taxon>
        <taxon>Pichiomycetes</taxon>
        <taxon>Debaryomycetaceae</taxon>
        <taxon>Millerozyma</taxon>
    </lineage>
</organism>
<evidence type="ECO:0000256" key="1">
    <source>
        <dbReference type="ARBA" id="ARBA00004245"/>
    </source>
</evidence>
<dbReference type="GO" id="GO:0005938">
    <property type="term" value="C:cell cortex"/>
    <property type="evidence" value="ECO:0007669"/>
    <property type="project" value="TreeGrafter"/>
</dbReference>
<dbReference type="eggNOG" id="KOG1755">
    <property type="taxonomic scope" value="Eukaryota"/>
</dbReference>
<comment type="similarity">
    <text evidence="2 7">Belongs to the profilin family.</text>
</comment>
<dbReference type="OrthoDB" id="421374at2759"/>
<evidence type="ECO:0000256" key="6">
    <source>
        <dbReference type="RuleBase" id="RU003908"/>
    </source>
</evidence>
<dbReference type="FunCoup" id="G8YII8">
    <property type="interactions" value="459"/>
</dbReference>
<dbReference type="InterPro" id="IPR027310">
    <property type="entry name" value="Profilin_CS"/>
</dbReference>
<comment type="subcellular location">
    <subcellularLocation>
        <location evidence="1">Cytoplasm</location>
        <location evidence="1">Cytoskeleton</location>
    </subcellularLocation>
</comment>
<dbReference type="GO" id="GO:0003785">
    <property type="term" value="F:actin monomer binding"/>
    <property type="evidence" value="ECO:0007669"/>
    <property type="project" value="TreeGrafter"/>
</dbReference>
<evidence type="ECO:0000313" key="9">
    <source>
        <dbReference type="EMBL" id="CCE80898.1"/>
    </source>
</evidence>
<dbReference type="STRING" id="559304.G8YII8"/>
<keyword evidence="3" id="KW-0963">Cytoplasm</keyword>
<reference evidence="8" key="1">
    <citation type="submission" date="2011-10" db="EMBL/GenBank/DDBJ databases">
        <authorList>
            <person name="Genoscope - CEA"/>
        </authorList>
    </citation>
    <scope>NUCLEOTIDE SEQUENCE</scope>
</reference>
<evidence type="ECO:0000256" key="5">
    <source>
        <dbReference type="ARBA" id="ARBA00023212"/>
    </source>
</evidence>
<dbReference type="PANTHER" id="PTHR11604">
    <property type="entry name" value="PROFILIN"/>
    <property type="match status" value="1"/>
</dbReference>
<dbReference type="PRINTS" id="PR01640">
    <property type="entry name" value="PROFILINPLNT"/>
</dbReference>
<dbReference type="SUPFAM" id="SSF55770">
    <property type="entry name" value="Profilin (actin-binding protein)"/>
    <property type="match status" value="1"/>
</dbReference>
<evidence type="ECO:0000256" key="7">
    <source>
        <dbReference type="RuleBase" id="RU003909"/>
    </source>
</evidence>
<keyword evidence="4 7" id="KW-0009">Actin-binding</keyword>
<sequence length="126" mass="13875">MSWQQYTDTLVNDRGLSKAALFSRQGDSVWAVTGGLNLADGELQKLIHGFDDPSELQASGAHLEGRKYYYLRSDEKSIYLRAQEDGAVAVRTKQAIVLGLYQAPSLGPVVTAAVERYADYLISQGY</sequence>
<dbReference type="PROSITE" id="PS00414">
    <property type="entry name" value="PROFILIN"/>
    <property type="match status" value="1"/>
</dbReference>
<gene>
    <name evidence="8" type="primary">Piso0_003232</name>
    <name evidence="8" type="ORF">GNLVRS01_PISO0G07794g</name>
    <name evidence="9" type="ORF">GNLVRS01_PISO0H07795g</name>
</gene>
<dbReference type="AlphaFoldDB" id="G8YII8"/>
<protein>
    <recommendedName>
        <fullName evidence="7">Profilin</fullName>
    </recommendedName>
</protein>
<dbReference type="InterPro" id="IPR048278">
    <property type="entry name" value="PFN"/>
</dbReference>
<dbReference type="Gene3D" id="3.30.450.30">
    <property type="entry name" value="Dynein light chain 2a, cytoplasmic"/>
    <property type="match status" value="1"/>
</dbReference>
<evidence type="ECO:0000256" key="2">
    <source>
        <dbReference type="ARBA" id="ARBA00010058"/>
    </source>
</evidence>
<dbReference type="EMBL" id="FO082053">
    <property type="protein sequence ID" value="CCE80133.1"/>
    <property type="molecule type" value="Genomic_DNA"/>
</dbReference>
<dbReference type="SMART" id="SM00392">
    <property type="entry name" value="PROF"/>
    <property type="match status" value="1"/>
</dbReference>
<dbReference type="Proteomes" id="UP000005222">
    <property type="component" value="Chromosome H"/>
</dbReference>
<reference evidence="10" key="2">
    <citation type="journal article" date="2012" name="G3 (Bethesda)">
        <title>Pichia sorbitophila, an interspecies yeast hybrid reveals early steps of genome resolution following polyploidization.</title>
        <authorList>
            <person name="Leh Louis V."/>
            <person name="Despons L."/>
            <person name="Friedrich A."/>
            <person name="Martin T."/>
            <person name="Durrens P."/>
            <person name="Casaregola S."/>
            <person name="Neuveglise C."/>
            <person name="Fairhead C."/>
            <person name="Marck C."/>
            <person name="Cruz J.A."/>
            <person name="Straub M.L."/>
            <person name="Kugler V."/>
            <person name="Sacerdot C."/>
            <person name="Uzunov Z."/>
            <person name="Thierry A."/>
            <person name="Weiss S."/>
            <person name="Bleykasten C."/>
            <person name="De Montigny J."/>
            <person name="Jacques N."/>
            <person name="Jung P."/>
            <person name="Lemaire M."/>
            <person name="Mallet S."/>
            <person name="Morel G."/>
            <person name="Richard G.F."/>
            <person name="Sarkar A."/>
            <person name="Savel G."/>
            <person name="Schacherer J."/>
            <person name="Seret M.L."/>
            <person name="Talla E."/>
            <person name="Samson G."/>
            <person name="Jubin C."/>
            <person name="Poulain J."/>
            <person name="Vacherie B."/>
            <person name="Barbe V."/>
            <person name="Pelletier E."/>
            <person name="Sherman D.J."/>
            <person name="Westhof E."/>
            <person name="Weissenbach J."/>
            <person name="Baret P.V."/>
            <person name="Wincker P."/>
            <person name="Gaillardin C."/>
            <person name="Dujon B."/>
            <person name="Souciet J.L."/>
        </authorList>
    </citation>
    <scope>NUCLEOTIDE SEQUENCE [LARGE SCALE GENOMIC DNA]</scope>
    <source>
        <strain evidence="10">ATCC MYA-4447 / BCRC 22081 / CBS 7064 / NBRC 10061 / NRRL Y-12695</strain>
    </source>
</reference>
<proteinExistence type="inferred from homology"/>
<comment type="function">
    <text evidence="6">Binds to actin and affects the structure of the cytoskeleton. At high concentrations, profilin prevents the polymerization of actin, whereas it enhances it at low concentrations.</text>
</comment>
<evidence type="ECO:0000256" key="3">
    <source>
        <dbReference type="ARBA" id="ARBA00022490"/>
    </source>
</evidence>
<comment type="subunit">
    <text evidence="6">Occurs in many kinds of cells as a complex with monomeric actin in a 1:1 ratio.</text>
</comment>
<dbReference type="InterPro" id="IPR036140">
    <property type="entry name" value="PFN_sf"/>
</dbReference>
<dbReference type="InterPro" id="IPR005455">
    <property type="entry name" value="PFN_euk"/>
</dbReference>
<dbReference type="Pfam" id="PF00235">
    <property type="entry name" value="Profilin"/>
    <property type="match status" value="1"/>
</dbReference>
<accession>G8YII8</accession>
<dbReference type="PANTHER" id="PTHR11604:SF0">
    <property type="entry name" value="PROFILIN"/>
    <property type="match status" value="1"/>
</dbReference>